<accession>A0A1I1RZ48</accession>
<evidence type="ECO:0000313" key="4">
    <source>
        <dbReference type="Proteomes" id="UP000236729"/>
    </source>
</evidence>
<dbReference type="SMR" id="A0A1H6E3W5"/>
<gene>
    <name evidence="1" type="ORF">SAMN02982929_05532</name>
    <name evidence="2" type="ORF">SAMN05216506_10461</name>
</gene>
<dbReference type="EMBL" id="FNVB01000009">
    <property type="protein sequence ID" value="SEG92332.1"/>
    <property type="molecule type" value="Genomic_DNA"/>
</dbReference>
<accession>A0A1H6E3W5</accession>
<organism evidence="1 4">
    <name type="scientific">Saccharopolyspora kobensis</name>
    <dbReference type="NCBI Taxonomy" id="146035"/>
    <lineage>
        <taxon>Bacteria</taxon>
        <taxon>Bacillati</taxon>
        <taxon>Actinomycetota</taxon>
        <taxon>Actinomycetes</taxon>
        <taxon>Pseudonocardiales</taxon>
        <taxon>Pseudonocardiaceae</taxon>
        <taxon>Saccharopolyspora</taxon>
    </lineage>
</organism>
<name>A0A1H6E3W5_9PSEU</name>
<evidence type="ECO:0000313" key="3">
    <source>
        <dbReference type="Proteomes" id="UP000199690"/>
    </source>
</evidence>
<dbReference type="EMBL" id="FOME01000004">
    <property type="protein sequence ID" value="SFD36803.1"/>
    <property type="molecule type" value="Genomic_DNA"/>
</dbReference>
<reference evidence="1" key="2">
    <citation type="submission" date="2016-10" db="EMBL/GenBank/DDBJ databases">
        <authorList>
            <person name="de Groot N.N."/>
        </authorList>
    </citation>
    <scope>NUCLEOTIDE SEQUENCE [LARGE SCALE GENOMIC DNA]</scope>
    <source>
        <strain evidence="1">ATCC 20501</strain>
    </source>
</reference>
<dbReference type="AlphaFoldDB" id="A0A1H6E3W5"/>
<dbReference type="Proteomes" id="UP000199690">
    <property type="component" value="Unassembled WGS sequence"/>
</dbReference>
<evidence type="ECO:0000313" key="2">
    <source>
        <dbReference type="EMBL" id="SFD36803.1"/>
    </source>
</evidence>
<sequence length="298" mass="33956">MLDSYVHSCADVVTPPDADFLRDWVYDNPVLADRRELLTRWLTDPTPREDIAASMGIPLGRLLRSFNETAPLADPVRFRYRGVPFSVVAMAGTCDDVQGDRYPRFGRPVTLRCYLDDETLLPQGMFEAADWNFMDAGRPGFLGYAYGVHHDSALYLAGVQSDLAVRYTYLFQGRGGETEVRIGDEVEVRAPDDRYRDHVPVLRRTFQRYWIQIMFGAVLAWARREPGLRELGLLRFDLEPEESANGHVVRRVYRDLPERLGSPTRCVRVEGRCHRYAVCPLPGVADYLGARWQPVDAG</sequence>
<reference evidence="3 4" key="1">
    <citation type="submission" date="2016-10" db="EMBL/GenBank/DDBJ databases">
        <authorList>
            <person name="Varghese N."/>
            <person name="Submissions S."/>
        </authorList>
    </citation>
    <scope>NUCLEOTIDE SEQUENCE [LARGE SCALE GENOMIC DNA]</scope>
    <source>
        <strain evidence="4">ATCC 20501</strain>
        <strain evidence="2 3">CGMCC 4.3529</strain>
    </source>
</reference>
<proteinExistence type="predicted"/>
<dbReference type="RefSeq" id="WP_093351375.1">
    <property type="nucleotide sequence ID" value="NZ_FNVB01000009.1"/>
</dbReference>
<protein>
    <submittedName>
        <fullName evidence="1">Uncharacterized protein</fullName>
    </submittedName>
</protein>
<keyword evidence="3" id="KW-1185">Reference proteome</keyword>
<dbReference type="Proteomes" id="UP000236729">
    <property type="component" value="Unassembled WGS sequence"/>
</dbReference>
<evidence type="ECO:0000313" key="1">
    <source>
        <dbReference type="EMBL" id="SEG92332.1"/>
    </source>
</evidence>